<feature type="region of interest" description="Disordered" evidence="1">
    <location>
        <begin position="1"/>
        <end position="31"/>
    </location>
</feature>
<evidence type="ECO:0000313" key="3">
    <source>
        <dbReference type="Proteomes" id="UP000055024"/>
    </source>
</evidence>
<reference evidence="2 3" key="1">
    <citation type="submission" date="2015-01" db="EMBL/GenBank/DDBJ databases">
        <title>Evolution of Trichinella species and genotypes.</title>
        <authorList>
            <person name="Korhonen P.K."/>
            <person name="Edoardo P."/>
            <person name="Giuseppe L.R."/>
            <person name="Gasser R.B."/>
        </authorList>
    </citation>
    <scope>NUCLEOTIDE SEQUENCE [LARGE SCALE GENOMIC DNA]</scope>
    <source>
        <strain evidence="2">ISS1029</strain>
    </source>
</reference>
<evidence type="ECO:0000256" key="1">
    <source>
        <dbReference type="SAM" id="MobiDB-lite"/>
    </source>
</evidence>
<dbReference type="Proteomes" id="UP000055024">
    <property type="component" value="Unassembled WGS sequence"/>
</dbReference>
<name>A0A0V1HJG3_9BILA</name>
<proteinExistence type="predicted"/>
<gene>
    <name evidence="2" type="ORF">T11_3030</name>
</gene>
<comment type="caution">
    <text evidence="2">The sequence shown here is derived from an EMBL/GenBank/DDBJ whole genome shotgun (WGS) entry which is preliminary data.</text>
</comment>
<protein>
    <submittedName>
        <fullName evidence="2">Uncharacterized protein</fullName>
    </submittedName>
</protein>
<accession>A0A0V1HJG3</accession>
<dbReference type="EMBL" id="JYDP01000059">
    <property type="protein sequence ID" value="KRZ10463.1"/>
    <property type="molecule type" value="Genomic_DNA"/>
</dbReference>
<sequence length="515" mass="60478">METRREREPGIASLQKFTSRPPCTSNPRQARADREGLPIMLHILRPILEPFQLVLQSEQQQTVMMRKGKICEVTIYCGITKMEMKIKSSITGKRLLAAAIANLNLPNSKIYALVDEQSHPLKMDTSVWKQLRRNDRTIKIITLYHSTETCPLMDNDALVAIQYAEAIENLICGKIFSSYENFIELIAIAFHERWLAQKGTEWQNILWLSWLMKRFRVNSEKCISDIAEKICEHSFKDNIQAMKCFLAQAENACTFSNHLIFTASDHALIGMNTKGMQFYIENNMAVYINWSQVVSVKKSKKKVTVKYVEKRKSKLEIMFNEKADAKSFVKFSKMLRRLQNIEDSFYPFNIIHDRLESRLAGCEMCSAFNRFIKYLTSLDGETLFFDEENCESNKKTKKMKKPHTDLKERKRLQETKKLLRIIKTIFNQQGDILRALGQVRTSFNKQKDFVNLKTKYYTYKKQFIKFKRNVMKYYMKKTSEDKHECKIETNSQIQNSCNTVKNLNDQEQLQWKYSK</sequence>
<evidence type="ECO:0000313" key="2">
    <source>
        <dbReference type="EMBL" id="KRZ10463.1"/>
    </source>
</evidence>
<organism evidence="2 3">
    <name type="scientific">Trichinella zimbabwensis</name>
    <dbReference type="NCBI Taxonomy" id="268475"/>
    <lineage>
        <taxon>Eukaryota</taxon>
        <taxon>Metazoa</taxon>
        <taxon>Ecdysozoa</taxon>
        <taxon>Nematoda</taxon>
        <taxon>Enoplea</taxon>
        <taxon>Dorylaimia</taxon>
        <taxon>Trichinellida</taxon>
        <taxon>Trichinellidae</taxon>
        <taxon>Trichinella</taxon>
    </lineage>
</organism>
<dbReference type="OrthoDB" id="5918428at2759"/>
<dbReference type="AlphaFoldDB" id="A0A0V1HJG3"/>
<feature type="compositionally biased region" description="Polar residues" evidence="1">
    <location>
        <begin position="15"/>
        <end position="28"/>
    </location>
</feature>
<keyword evidence="3" id="KW-1185">Reference proteome</keyword>